<feature type="binding site" evidence="9">
    <location>
        <position position="274"/>
    </location>
    <ligand>
        <name>substrate</name>
    </ligand>
</feature>
<dbReference type="UniPathway" id="UPA00068">
    <property type="reaction ID" value="UER00106"/>
</dbReference>
<dbReference type="NCBIfam" id="TIGR00120">
    <property type="entry name" value="ArgJ"/>
    <property type="match status" value="1"/>
</dbReference>
<feature type="binding site" evidence="9">
    <location>
        <position position="180"/>
    </location>
    <ligand>
        <name>substrate</name>
    </ligand>
</feature>
<dbReference type="CDD" id="cd02152">
    <property type="entry name" value="OAT"/>
    <property type="match status" value="1"/>
</dbReference>
<dbReference type="GO" id="GO:0004358">
    <property type="term" value="F:L-glutamate N-acetyltransferase activity, acting on acetyl-L-ornithine as donor"/>
    <property type="evidence" value="ECO:0007669"/>
    <property type="project" value="UniProtKB-UniRule"/>
</dbReference>
<feature type="binding site" evidence="9">
    <location>
        <position position="403"/>
    </location>
    <ligand>
        <name>substrate</name>
    </ligand>
</feature>
<dbReference type="GO" id="GO:0006592">
    <property type="term" value="P:ornithine biosynthetic process"/>
    <property type="evidence" value="ECO:0007669"/>
    <property type="project" value="TreeGrafter"/>
</dbReference>
<feature type="site" description="Involved in the stabilization of negative charge on the oxyanion by the formation of the oxyanion hole" evidence="9">
    <location>
        <position position="118"/>
    </location>
</feature>
<dbReference type="PANTHER" id="PTHR23100:SF0">
    <property type="entry name" value="ARGININE BIOSYNTHESIS BIFUNCTIONAL PROTEIN ARGJ, MITOCHONDRIAL"/>
    <property type="match status" value="1"/>
</dbReference>
<sequence length="403" mass="43386">MPVNFIPASELSPVQGVRLASIEANIRYKDRDDLTLIEVSEGSSVAGVFTKNAFCAAPVTICREHLKTTDGIRYLVINSGNANAGTGEEGMTSADLICAEVAEEGMCNLDCVLPFSTGVIGEQLPYWKIVEKVPALIESLDANNWMRAAKAIMTTDTVHKGVSKQLEIDGETVTITGISKGSGMIEPNMATMLSYVATDAAIKQSELEAICQDITTQTFNSISVDGDTSTNDSFVLMATGKSGVQLDEKNSDKIISALSDVCQELAQAIIRDAEGATKFVTVSVEQAPDYDYAKEIAYTVARSPLVKTALFASDPNWGRIVAAIGRAPVENINISKLTLYLGDTLLIESGEPADSYTEEQGQAEMNKEEITIRVVLNTGDAKAHVWTSDLSHDYITINADYRS</sequence>
<evidence type="ECO:0000256" key="9">
    <source>
        <dbReference type="HAMAP-Rule" id="MF_01106"/>
    </source>
</evidence>
<comment type="pathway">
    <text evidence="9">Amino-acid biosynthesis; L-arginine biosynthesis; N(2)-acetyl-L-ornithine from L-glutamate: step 1/4.</text>
</comment>
<keyword evidence="6 9" id="KW-0068">Autocatalytic cleavage</keyword>
<dbReference type="Gene3D" id="3.60.70.12">
    <property type="entry name" value="L-amino peptidase D-ALA esterase/amidase"/>
    <property type="match status" value="1"/>
</dbReference>
<dbReference type="HAMAP" id="MF_01106">
    <property type="entry name" value="ArgJ"/>
    <property type="match status" value="1"/>
</dbReference>
<dbReference type="NCBIfam" id="NF003802">
    <property type="entry name" value="PRK05388.1"/>
    <property type="match status" value="1"/>
</dbReference>
<dbReference type="EMBL" id="SMFQ01000004">
    <property type="protein sequence ID" value="TCJ85342.1"/>
    <property type="molecule type" value="Genomic_DNA"/>
</dbReference>
<dbReference type="FunFam" id="3.60.70.12:FF:000001">
    <property type="entry name" value="Arginine biosynthesis bifunctional protein ArgJ, chloroplastic"/>
    <property type="match status" value="1"/>
</dbReference>
<evidence type="ECO:0000313" key="11">
    <source>
        <dbReference type="Proteomes" id="UP000294887"/>
    </source>
</evidence>
<proteinExistence type="inferred from homology"/>
<dbReference type="InterPro" id="IPR002813">
    <property type="entry name" value="Arg_biosynth_ArgJ"/>
</dbReference>
<feature type="chain" id="PRO_5023549056" description="Arginine biosynthesis bifunctional protein ArgJ beta chain" evidence="9">
    <location>
        <begin position="191"/>
        <end position="403"/>
    </location>
</feature>
<accession>A0A4R1EZ17</accession>
<feature type="site" description="Cleavage; by autolysis" evidence="9">
    <location>
        <begin position="190"/>
        <end position="191"/>
    </location>
</feature>
<evidence type="ECO:0000256" key="2">
    <source>
        <dbReference type="ARBA" id="ARBA00011475"/>
    </source>
</evidence>
<dbReference type="FunFam" id="3.10.20.340:FF:000001">
    <property type="entry name" value="Arginine biosynthesis bifunctional protein ArgJ, chloroplastic"/>
    <property type="match status" value="1"/>
</dbReference>
<dbReference type="Gene3D" id="3.30.2330.10">
    <property type="entry name" value="arginine biosynthesis bifunctional protein suprefamily"/>
    <property type="match status" value="1"/>
</dbReference>
<dbReference type="AlphaFoldDB" id="A0A4R1EZ17"/>
<comment type="subcellular location">
    <subcellularLocation>
        <location evidence="9">Cytoplasm</location>
    </subcellularLocation>
</comment>
<keyword evidence="7 9" id="KW-0012">Acyltransferase</keyword>
<dbReference type="SUPFAM" id="SSF56266">
    <property type="entry name" value="DmpA/ArgJ-like"/>
    <property type="match status" value="1"/>
</dbReference>
<comment type="catalytic activity">
    <reaction evidence="9">
        <text>L-glutamate + acetyl-CoA = N-acetyl-L-glutamate + CoA + H(+)</text>
        <dbReference type="Rhea" id="RHEA:24292"/>
        <dbReference type="ChEBI" id="CHEBI:15378"/>
        <dbReference type="ChEBI" id="CHEBI:29985"/>
        <dbReference type="ChEBI" id="CHEBI:44337"/>
        <dbReference type="ChEBI" id="CHEBI:57287"/>
        <dbReference type="ChEBI" id="CHEBI:57288"/>
        <dbReference type="EC" id="2.3.1.1"/>
    </reaction>
</comment>
<reference evidence="10 11" key="1">
    <citation type="submission" date="2019-03" db="EMBL/GenBank/DDBJ databases">
        <title>Genomic Encyclopedia of Type Strains, Phase IV (KMG-IV): sequencing the most valuable type-strain genomes for metagenomic binning, comparative biology and taxonomic classification.</title>
        <authorList>
            <person name="Goeker M."/>
        </authorList>
    </citation>
    <scope>NUCLEOTIDE SEQUENCE [LARGE SCALE GENOMIC DNA]</scope>
    <source>
        <strain evidence="10 11">DSM 24830</strain>
    </source>
</reference>
<comment type="caution">
    <text evidence="10">The sequence shown here is derived from an EMBL/GenBank/DDBJ whole genome shotgun (WGS) entry which is preliminary data.</text>
</comment>
<dbReference type="GO" id="GO:0004042">
    <property type="term" value="F:L-glutamate N-acetyltransferase activity"/>
    <property type="evidence" value="ECO:0007669"/>
    <property type="project" value="UniProtKB-UniRule"/>
</dbReference>
<dbReference type="PANTHER" id="PTHR23100">
    <property type="entry name" value="ARGININE BIOSYNTHESIS BIFUNCTIONAL PROTEIN ARGJ"/>
    <property type="match status" value="1"/>
</dbReference>
<comment type="similarity">
    <text evidence="1 9">Belongs to the ArgJ family.</text>
</comment>
<comment type="catalytic activity">
    <reaction evidence="8 9">
        <text>N(2)-acetyl-L-ornithine + L-glutamate = N-acetyl-L-glutamate + L-ornithine</text>
        <dbReference type="Rhea" id="RHEA:15349"/>
        <dbReference type="ChEBI" id="CHEBI:29985"/>
        <dbReference type="ChEBI" id="CHEBI:44337"/>
        <dbReference type="ChEBI" id="CHEBI:46911"/>
        <dbReference type="ChEBI" id="CHEBI:57805"/>
        <dbReference type="EC" id="2.3.1.35"/>
    </reaction>
</comment>
<evidence type="ECO:0000256" key="7">
    <source>
        <dbReference type="ARBA" id="ARBA00023315"/>
    </source>
</evidence>
<dbReference type="Gene3D" id="3.10.20.340">
    <property type="entry name" value="ArgJ beta chain, C-terminal domain"/>
    <property type="match status" value="1"/>
</dbReference>
<keyword evidence="9" id="KW-0511">Multifunctional enzyme</keyword>
<keyword evidence="11" id="KW-1185">Reference proteome</keyword>
<evidence type="ECO:0000313" key="10">
    <source>
        <dbReference type="EMBL" id="TCJ85342.1"/>
    </source>
</evidence>
<comment type="pathway">
    <text evidence="9">Amino-acid biosynthesis; L-arginine biosynthesis; L-ornithine and N-acetyl-L-glutamate from L-glutamate and N(2)-acetyl-L-ornithine (cyclic): step 1/1.</text>
</comment>
<feature type="binding site" evidence="9">
    <location>
        <position position="191"/>
    </location>
    <ligand>
        <name>substrate</name>
    </ligand>
</feature>
<evidence type="ECO:0000256" key="8">
    <source>
        <dbReference type="ARBA" id="ARBA00049439"/>
    </source>
</evidence>
<keyword evidence="9" id="KW-0963">Cytoplasm</keyword>
<evidence type="ECO:0000256" key="5">
    <source>
        <dbReference type="ARBA" id="ARBA00022679"/>
    </source>
</evidence>
<dbReference type="EC" id="2.3.1.35" evidence="9"/>
<dbReference type="InterPro" id="IPR042195">
    <property type="entry name" value="ArgJ_beta_C"/>
</dbReference>
<dbReference type="OrthoDB" id="9804242at2"/>
<dbReference type="GO" id="GO:0005737">
    <property type="term" value="C:cytoplasm"/>
    <property type="evidence" value="ECO:0007669"/>
    <property type="project" value="UniProtKB-SubCell"/>
</dbReference>
<evidence type="ECO:0000256" key="3">
    <source>
        <dbReference type="ARBA" id="ARBA00022571"/>
    </source>
</evidence>
<dbReference type="InterPro" id="IPR016117">
    <property type="entry name" value="ArgJ-like_dom_sf"/>
</dbReference>
<evidence type="ECO:0000256" key="6">
    <source>
        <dbReference type="ARBA" id="ARBA00022813"/>
    </source>
</evidence>
<evidence type="ECO:0000256" key="4">
    <source>
        <dbReference type="ARBA" id="ARBA00022605"/>
    </source>
</evidence>
<keyword evidence="5 9" id="KW-0808">Transferase</keyword>
<keyword evidence="3 9" id="KW-0055">Arginine biosynthesis</keyword>
<feature type="binding site" evidence="9">
    <location>
        <position position="398"/>
    </location>
    <ligand>
        <name>substrate</name>
    </ligand>
</feature>
<dbReference type="Proteomes" id="UP000294887">
    <property type="component" value="Unassembled WGS sequence"/>
</dbReference>
<evidence type="ECO:0000256" key="1">
    <source>
        <dbReference type="ARBA" id="ARBA00006774"/>
    </source>
</evidence>
<dbReference type="GO" id="GO:0006526">
    <property type="term" value="P:L-arginine biosynthetic process"/>
    <property type="evidence" value="ECO:0007669"/>
    <property type="project" value="UniProtKB-UniRule"/>
</dbReference>
<dbReference type="Pfam" id="PF01960">
    <property type="entry name" value="ArgJ"/>
    <property type="match status" value="1"/>
</dbReference>
<feature type="active site" description="Nucleophile" evidence="9">
    <location>
        <position position="191"/>
    </location>
</feature>
<protein>
    <recommendedName>
        <fullName evidence="9">Arginine biosynthesis bifunctional protein ArgJ</fullName>
    </recommendedName>
    <domain>
        <recommendedName>
            <fullName evidence="9">Glutamate N-acetyltransferase</fullName>
            <ecNumber evidence="9">2.3.1.35</ecNumber>
        </recommendedName>
        <alternativeName>
            <fullName evidence="9">Ornithine acetyltransferase</fullName>
            <shortName evidence="9">OATase</shortName>
        </alternativeName>
        <alternativeName>
            <fullName evidence="9">Ornithine transacetylase</fullName>
        </alternativeName>
    </domain>
    <domain>
        <recommendedName>
            <fullName evidence="9">Amino-acid acetyltransferase</fullName>
            <ecNumber evidence="9">2.3.1.1</ecNumber>
        </recommendedName>
        <alternativeName>
            <fullName evidence="9">N-acetylglutamate synthase</fullName>
            <shortName evidence="9">AGSase</shortName>
        </alternativeName>
    </domain>
    <component>
        <recommendedName>
            <fullName evidence="9">Arginine biosynthesis bifunctional protein ArgJ alpha chain</fullName>
        </recommendedName>
    </component>
    <component>
        <recommendedName>
            <fullName evidence="9">Arginine biosynthesis bifunctional protein ArgJ beta chain</fullName>
        </recommendedName>
    </component>
</protein>
<dbReference type="EC" id="2.3.1.1" evidence="9"/>
<feature type="binding site" evidence="9">
    <location>
        <position position="154"/>
    </location>
    <ligand>
        <name>substrate</name>
    </ligand>
</feature>
<keyword evidence="4 9" id="KW-0028">Amino-acid biosynthesis</keyword>
<gene>
    <name evidence="9" type="primary">argJ</name>
    <name evidence="10" type="ORF">EV695_3313</name>
</gene>
<dbReference type="RefSeq" id="WP_131907037.1">
    <property type="nucleotide sequence ID" value="NZ_BAAAFU010000001.1"/>
</dbReference>
<feature type="site" description="Involved in the stabilization of negative charge on the oxyanion by the formation of the oxyanion hole" evidence="9">
    <location>
        <position position="117"/>
    </location>
</feature>
<organism evidence="10 11">
    <name type="scientific">Cocleimonas flava</name>
    <dbReference type="NCBI Taxonomy" id="634765"/>
    <lineage>
        <taxon>Bacteria</taxon>
        <taxon>Pseudomonadati</taxon>
        <taxon>Pseudomonadota</taxon>
        <taxon>Gammaproteobacteria</taxon>
        <taxon>Thiotrichales</taxon>
        <taxon>Thiotrichaceae</taxon>
        <taxon>Cocleimonas</taxon>
    </lineage>
</organism>
<feature type="chain" id="PRO_5023549057" description="Arginine biosynthesis bifunctional protein ArgJ alpha chain" evidence="9">
    <location>
        <begin position="1"/>
        <end position="190"/>
    </location>
</feature>
<comment type="function">
    <text evidence="9">Catalyzes two activities which are involved in the cyclic version of arginine biosynthesis: the synthesis of N-acetylglutamate from glutamate and acetyl-CoA as the acetyl donor, and of ornithine by transacetylation between N(2)-acetylornithine and glutamate.</text>
</comment>
<name>A0A4R1EZ17_9GAMM</name>
<comment type="subunit">
    <text evidence="2 9">Heterotetramer of two alpha and two beta chains.</text>
</comment>